<feature type="region of interest" description="Disordered" evidence="1">
    <location>
        <begin position="562"/>
        <end position="648"/>
    </location>
</feature>
<feature type="compositionally biased region" description="Low complexity" evidence="1">
    <location>
        <begin position="199"/>
        <end position="216"/>
    </location>
</feature>
<gene>
    <name evidence="2" type="ORF">E2F50_15345</name>
</gene>
<feature type="compositionally biased region" description="Low complexity" evidence="1">
    <location>
        <begin position="242"/>
        <end position="256"/>
    </location>
</feature>
<dbReference type="AlphaFoldDB" id="A0A4V3APF0"/>
<reference evidence="2 3" key="1">
    <citation type="submission" date="2019-03" db="EMBL/GenBank/DDBJ databases">
        <title>Rhizobium sp. nov., an bacterium isolated from biocrust in Mu Us Desert.</title>
        <authorList>
            <person name="Lixiong L."/>
        </authorList>
    </citation>
    <scope>NUCLEOTIDE SEQUENCE [LARGE SCALE GENOMIC DNA]</scope>
    <source>
        <strain evidence="2 3">SPY-1</strain>
    </source>
</reference>
<feature type="compositionally biased region" description="Polar residues" evidence="1">
    <location>
        <begin position="229"/>
        <end position="240"/>
    </location>
</feature>
<dbReference type="OrthoDB" id="8404831at2"/>
<evidence type="ECO:0000313" key="2">
    <source>
        <dbReference type="EMBL" id="TDK35598.1"/>
    </source>
</evidence>
<dbReference type="EMBL" id="SMTL01000003">
    <property type="protein sequence ID" value="TDK35598.1"/>
    <property type="molecule type" value="Genomic_DNA"/>
</dbReference>
<feature type="compositionally biased region" description="Basic and acidic residues" evidence="1">
    <location>
        <begin position="572"/>
        <end position="585"/>
    </location>
</feature>
<sequence>MLQPVSATTTTMLDYPSSAPQPVVRPPFSPANDIADIGMSSEKLLSGGRREAMSLSGQLQLAQGASVFAETIGQLLKMPRGENESLAAYAVRITEAVKALSPGEKLALQRLLNQVVNGLTLRLLGEVLKNPSGPGAARLALHMEMTQLSDHDLPAEAAVTSYRQTAGMQPVPAGRETAPLAKLVPANPGIGNPPPLDLAGAEAEAQAAASSVAGSSRTEQDGRTAAIPTASSTGPGSVNGQAAGPAPATALASTGADPNAAPGAEATPSSGKQPPSLSGADPLKAGTATTVESAAAGERSKAGHAASLPSAVHPDAAVTRAESEPGSIAAFRPGTGSETGMAAGDDAAAPPPQPSRSTTGQAAGPFAVPDVQAEVTSSDGVYPMEAGSRLTADGKSAAAGLRTSPMEASRASILAEADAGPPTELDLAPDADAVYRPARPVTAESILGITQGLIKAFSGHALAEALTPLLSLSPLPEALDPALDDTQAMPKQDLPLGRSSQDLEGSASNMPTSQQQPDEAATAKRQATATPHAGQPAAEAADMHEQLQLALPVILPRDGMPLPYLTYPPTEQEPKREERKVREIAEVDEDGDGQQHPSGDHRSNDRDKDGETEEAPTNAAAVNAETESGHGGEDGRANDLYWRMAGWS</sequence>
<feature type="compositionally biased region" description="Basic and acidic residues" evidence="1">
    <location>
        <begin position="598"/>
        <end position="609"/>
    </location>
</feature>
<name>A0A4V3APF0_9HYPH</name>
<evidence type="ECO:0000313" key="3">
    <source>
        <dbReference type="Proteomes" id="UP000295238"/>
    </source>
</evidence>
<proteinExistence type="predicted"/>
<feature type="compositionally biased region" description="Polar residues" evidence="1">
    <location>
        <begin position="1"/>
        <end position="12"/>
    </location>
</feature>
<protein>
    <submittedName>
        <fullName evidence="2">Uncharacterized protein</fullName>
    </submittedName>
</protein>
<comment type="caution">
    <text evidence="2">The sequence shown here is derived from an EMBL/GenBank/DDBJ whole genome shotgun (WGS) entry which is preliminary data.</text>
</comment>
<accession>A0A4V3APF0</accession>
<feature type="compositionally biased region" description="Basic and acidic residues" evidence="1">
    <location>
        <begin position="627"/>
        <end position="637"/>
    </location>
</feature>
<feature type="region of interest" description="Disordered" evidence="1">
    <location>
        <begin position="183"/>
        <end position="374"/>
    </location>
</feature>
<keyword evidence="3" id="KW-1185">Reference proteome</keyword>
<feature type="compositionally biased region" description="Polar residues" evidence="1">
    <location>
        <begin position="498"/>
        <end position="517"/>
    </location>
</feature>
<feature type="region of interest" description="Disordered" evidence="1">
    <location>
        <begin position="487"/>
        <end position="543"/>
    </location>
</feature>
<evidence type="ECO:0000256" key="1">
    <source>
        <dbReference type="SAM" id="MobiDB-lite"/>
    </source>
</evidence>
<dbReference type="RefSeq" id="WP_133317019.1">
    <property type="nucleotide sequence ID" value="NZ_SMTL01000003.1"/>
</dbReference>
<dbReference type="Proteomes" id="UP000295238">
    <property type="component" value="Unassembled WGS sequence"/>
</dbReference>
<feature type="compositionally biased region" description="Polar residues" evidence="1">
    <location>
        <begin position="267"/>
        <end position="276"/>
    </location>
</feature>
<feature type="region of interest" description="Disordered" evidence="1">
    <location>
        <begin position="1"/>
        <end position="22"/>
    </location>
</feature>
<organism evidence="2 3">
    <name type="scientific">Rhizobium deserti</name>
    <dbReference type="NCBI Taxonomy" id="2547961"/>
    <lineage>
        <taxon>Bacteria</taxon>
        <taxon>Pseudomonadati</taxon>
        <taxon>Pseudomonadota</taxon>
        <taxon>Alphaproteobacteria</taxon>
        <taxon>Hyphomicrobiales</taxon>
        <taxon>Rhizobiaceae</taxon>
        <taxon>Rhizobium/Agrobacterium group</taxon>
        <taxon>Rhizobium</taxon>
    </lineage>
</organism>